<sequence length="613" mass="62706">MSDVLRVGNASGFYGDRHTAWQEMLDGGELDVLTGDYLAELTMLILGRDRLRDPSLGYARTFLRQLEGCLGTALDRGVRIVTNAGGLNPAGLAAAIGALAERLGLTVRVGYVEGDALPRPDALTANAYLGAYGIAACLDGGADVVVTGRVTDASLVVGPAVARFGWGRDDLDALAGATVAGHLVECGAQVTGGNFSFFTELPDGGNRPGFPIAELHRDGSCVITKPPGTGGAVTVETVTAQLLYEVGGPAYLGPDVVTRLDTVALSADGPDRVRVSGVRGTPPPGTLKVGVNNLGGFRNSMTFVLCGLDIPAKAALVRGQIEEAVGGEGLEFTLARTDHPDTGDTEAASALLHVHLRDGDRARAGRAFSAAAVELALASYPGCTLTTLPGDATPYGVFTADAVPQDAVPHVAVLPSGKRVPIPPPARTDGSIAAGPPDTPAVGPPDGSAAAGPPDTPPGAAGPAGAADAAAGARGGAGPARPGAPDRPTRRAPLGELVGARSGDKGGDANLGVWARTDATWSWLRDWLTVARLRELLPETAPLTVERYELPNLRAVNFVVRGLLGQGVAASTRFDPQAKALGELLRSRIVDLPAELSPGPADPARHPTPEEGR</sequence>
<evidence type="ECO:0000256" key="1">
    <source>
        <dbReference type="SAM" id="MobiDB-lite"/>
    </source>
</evidence>
<dbReference type="EMBL" id="FMHZ01000002">
    <property type="protein sequence ID" value="SCL62164.1"/>
    <property type="molecule type" value="Genomic_DNA"/>
</dbReference>
<feature type="compositionally biased region" description="Basic and acidic residues" evidence="1">
    <location>
        <begin position="603"/>
        <end position="613"/>
    </location>
</feature>
<evidence type="ECO:0000259" key="2">
    <source>
        <dbReference type="Pfam" id="PF07287"/>
    </source>
</evidence>
<protein>
    <recommendedName>
        <fullName evidence="6">Exopolyphosphatase</fullName>
    </recommendedName>
</protein>
<dbReference type="PANTHER" id="PTHR47585">
    <property type="match status" value="1"/>
</dbReference>
<evidence type="ECO:0000313" key="4">
    <source>
        <dbReference type="EMBL" id="SCL62164.1"/>
    </source>
</evidence>
<feature type="domain" description="Acyclic terpene utilisation N-terminal" evidence="2">
    <location>
        <begin position="5"/>
        <end position="117"/>
    </location>
</feature>
<accession>A0A1C6V7V5</accession>
<dbReference type="Pfam" id="PF23544">
    <property type="entry name" value="AtuA_ferredoxin"/>
    <property type="match status" value="1"/>
</dbReference>
<feature type="region of interest" description="Disordered" evidence="1">
    <location>
        <begin position="415"/>
        <end position="511"/>
    </location>
</feature>
<evidence type="ECO:0008006" key="6">
    <source>
        <dbReference type="Google" id="ProtNLM"/>
    </source>
</evidence>
<dbReference type="AlphaFoldDB" id="A0A1C6V7V5"/>
<evidence type="ECO:0000259" key="3">
    <source>
        <dbReference type="Pfam" id="PF23544"/>
    </source>
</evidence>
<feature type="domain" description="AtuA-like ferredoxin-fold" evidence="3">
    <location>
        <begin position="493"/>
        <end position="587"/>
    </location>
</feature>
<feature type="region of interest" description="Disordered" evidence="1">
    <location>
        <begin position="593"/>
        <end position="613"/>
    </location>
</feature>
<reference evidence="5" key="1">
    <citation type="submission" date="2016-06" db="EMBL/GenBank/DDBJ databases">
        <authorList>
            <person name="Varghese N."/>
            <person name="Submissions Spin"/>
        </authorList>
    </citation>
    <scope>NUCLEOTIDE SEQUENCE [LARGE SCALE GENOMIC DNA]</scope>
    <source>
        <strain evidence="5">DSM 43903</strain>
    </source>
</reference>
<evidence type="ECO:0000313" key="5">
    <source>
        <dbReference type="Proteomes" id="UP000199001"/>
    </source>
</evidence>
<gene>
    <name evidence="4" type="ORF">GA0070606_3575</name>
</gene>
<feature type="compositionally biased region" description="Low complexity" evidence="1">
    <location>
        <begin position="444"/>
        <end position="472"/>
    </location>
</feature>
<dbReference type="Pfam" id="PF07287">
    <property type="entry name" value="AtuA"/>
    <property type="match status" value="2"/>
</dbReference>
<dbReference type="PANTHER" id="PTHR47585:SF1">
    <property type="entry name" value="DUF1446 DOMAIN-CONTAINING PROTEIN"/>
    <property type="match status" value="1"/>
</dbReference>
<dbReference type="InterPro" id="IPR056362">
    <property type="entry name" value="AtuA-like_ferredoxin_dom"/>
</dbReference>
<dbReference type="RefSeq" id="WP_091101364.1">
    <property type="nucleotide sequence ID" value="NZ_FMHZ01000002.1"/>
</dbReference>
<dbReference type="STRING" id="47855.GA0070606_3575"/>
<feature type="domain" description="Acyclic terpene utilisation N-terminal" evidence="2">
    <location>
        <begin position="122"/>
        <end position="412"/>
    </location>
</feature>
<organism evidence="4 5">
    <name type="scientific">Micromonospora citrea</name>
    <dbReference type="NCBI Taxonomy" id="47855"/>
    <lineage>
        <taxon>Bacteria</taxon>
        <taxon>Bacillati</taxon>
        <taxon>Actinomycetota</taxon>
        <taxon>Actinomycetes</taxon>
        <taxon>Micromonosporales</taxon>
        <taxon>Micromonosporaceae</taxon>
        <taxon>Micromonospora</taxon>
    </lineage>
</organism>
<proteinExistence type="predicted"/>
<dbReference type="Proteomes" id="UP000199001">
    <property type="component" value="Unassembled WGS sequence"/>
</dbReference>
<dbReference type="OrthoDB" id="3959640at2"/>
<dbReference type="InterPro" id="IPR010839">
    <property type="entry name" value="AtuA_N"/>
</dbReference>
<keyword evidence="5" id="KW-1185">Reference proteome</keyword>
<name>A0A1C6V7V5_9ACTN</name>